<accession>A0A1D6EPA1</accession>
<gene>
    <name evidence="1" type="ORF">ZEAMMB73_Zm00001d005645</name>
</gene>
<protein>
    <submittedName>
        <fullName evidence="1">Uncharacterized conserved protein UCP009193</fullName>
    </submittedName>
</protein>
<name>A0A1D6EPA1_MAIZE</name>
<dbReference type="PANTHER" id="PTHR33675:SF5">
    <property type="entry name" value="OS09G0360400 PROTEIN"/>
    <property type="match status" value="1"/>
</dbReference>
<dbReference type="ExpressionAtlas" id="A0A1D6EPA1">
    <property type="expression patterns" value="baseline and differential"/>
</dbReference>
<dbReference type="PANTHER" id="PTHR33675">
    <property type="entry name" value="NUCLEAR RECEPTOR FAMILY 2 GROUP C PROTEIN"/>
    <property type="match status" value="1"/>
</dbReference>
<dbReference type="AlphaFoldDB" id="A0A1D6EPA1"/>
<dbReference type="EMBL" id="CM007648">
    <property type="protein sequence ID" value="ONM21602.1"/>
    <property type="molecule type" value="Genomic_DNA"/>
</dbReference>
<reference evidence="1" key="1">
    <citation type="submission" date="2015-12" db="EMBL/GenBank/DDBJ databases">
        <title>Update maize B73 reference genome by single molecule sequencing technologies.</title>
        <authorList>
            <consortium name="Maize Genome Sequencing Project"/>
            <person name="Ware D."/>
        </authorList>
    </citation>
    <scope>NUCLEOTIDE SEQUENCE [LARGE SCALE GENOMIC DNA]</scope>
    <source>
        <tissue evidence="1">Seedling</tissue>
    </source>
</reference>
<evidence type="ECO:0000313" key="1">
    <source>
        <dbReference type="EMBL" id="ONM21602.1"/>
    </source>
</evidence>
<sequence length="128" mass="14575">MAGKKRKAEAARLEETDRALYGAFRGAANSLSQLYTLGMGAQKASFHAGERHAMEKLYEWILRQHENGLRLTVADVASHIQVSLQSFLDMFLYKLTIQTQVKNLHILPFHRSWLVLNCVLLTCCLNEQ</sequence>
<proteinExistence type="predicted"/>
<organism evidence="1">
    <name type="scientific">Zea mays</name>
    <name type="common">Maize</name>
    <dbReference type="NCBI Taxonomy" id="4577"/>
    <lineage>
        <taxon>Eukaryota</taxon>
        <taxon>Viridiplantae</taxon>
        <taxon>Streptophyta</taxon>
        <taxon>Embryophyta</taxon>
        <taxon>Tracheophyta</taxon>
        <taxon>Spermatophyta</taxon>
        <taxon>Magnoliopsida</taxon>
        <taxon>Liliopsida</taxon>
        <taxon>Poales</taxon>
        <taxon>Poaceae</taxon>
        <taxon>PACMAD clade</taxon>
        <taxon>Panicoideae</taxon>
        <taxon>Andropogonodae</taxon>
        <taxon>Andropogoneae</taxon>
        <taxon>Tripsacinae</taxon>
        <taxon>Zea</taxon>
    </lineage>
</organism>